<dbReference type="Pfam" id="PF24035">
    <property type="entry name" value="DUF7344"/>
    <property type="match status" value="1"/>
</dbReference>
<evidence type="ECO:0000313" key="3">
    <source>
        <dbReference type="Proteomes" id="UP001166304"/>
    </source>
</evidence>
<protein>
    <recommendedName>
        <fullName evidence="1">DUF7344 domain-containing protein</fullName>
    </recommendedName>
</protein>
<gene>
    <name evidence="2" type="ORF">KTS37_04840</name>
</gene>
<evidence type="ECO:0000259" key="1">
    <source>
        <dbReference type="Pfam" id="PF24035"/>
    </source>
</evidence>
<accession>A0AA41G064</accession>
<keyword evidence="3" id="KW-1185">Reference proteome</keyword>
<organism evidence="2 3">
    <name type="scientific">Haloarcula salina</name>
    <dbReference type="NCBI Taxonomy" id="1429914"/>
    <lineage>
        <taxon>Archaea</taxon>
        <taxon>Methanobacteriati</taxon>
        <taxon>Methanobacteriota</taxon>
        <taxon>Stenosarchaea group</taxon>
        <taxon>Halobacteria</taxon>
        <taxon>Halobacteriales</taxon>
        <taxon>Haloarculaceae</taxon>
        <taxon>Haloarcula</taxon>
    </lineage>
</organism>
<sequence>MATTSTSDASDLPEEVVSDLLGDEHRRRALSIMAARGEPMVVADLAAAILAVKREVDPDAVPDADRRALAEELYTEHLPKLTATGVVSYDSVVGKVELRRPDAVPTDQL</sequence>
<dbReference type="Proteomes" id="UP001166304">
    <property type="component" value="Unassembled WGS sequence"/>
</dbReference>
<dbReference type="InterPro" id="IPR055768">
    <property type="entry name" value="DUF7344"/>
</dbReference>
<dbReference type="AlphaFoldDB" id="A0AA41G064"/>
<dbReference type="RefSeq" id="WP_162411631.1">
    <property type="nucleotide sequence ID" value="NZ_JAHQXE010000001.1"/>
</dbReference>
<name>A0AA41G064_9EURY</name>
<dbReference type="EMBL" id="JAHQXE010000001">
    <property type="protein sequence ID" value="MBV0901109.1"/>
    <property type="molecule type" value="Genomic_DNA"/>
</dbReference>
<evidence type="ECO:0000313" key="2">
    <source>
        <dbReference type="EMBL" id="MBV0901109.1"/>
    </source>
</evidence>
<proteinExistence type="predicted"/>
<comment type="caution">
    <text evidence="2">The sequence shown here is derived from an EMBL/GenBank/DDBJ whole genome shotgun (WGS) entry which is preliminary data.</text>
</comment>
<reference evidence="2" key="1">
    <citation type="submission" date="2021-06" db="EMBL/GenBank/DDBJ databases">
        <title>New haloarchaea isolates fom saline soil.</title>
        <authorList>
            <person name="Duran-Viseras A."/>
            <person name="Sanchez-Porro C.S."/>
            <person name="Ventosa A."/>
        </authorList>
    </citation>
    <scope>NUCLEOTIDE SEQUENCE</scope>
    <source>
        <strain evidence="2">JCM 18369</strain>
    </source>
</reference>
<feature type="domain" description="DUF7344" evidence="1">
    <location>
        <begin position="19"/>
        <end position="96"/>
    </location>
</feature>